<evidence type="ECO:0000259" key="4">
    <source>
        <dbReference type="PROSITE" id="PS01124"/>
    </source>
</evidence>
<dbReference type="InterPro" id="IPR029062">
    <property type="entry name" value="Class_I_gatase-like"/>
</dbReference>
<dbReference type="SMART" id="SM00342">
    <property type="entry name" value="HTH_ARAC"/>
    <property type="match status" value="1"/>
</dbReference>
<keyword evidence="2" id="KW-0238">DNA-binding</keyword>
<dbReference type="PROSITE" id="PS00041">
    <property type="entry name" value="HTH_ARAC_FAMILY_1"/>
    <property type="match status" value="1"/>
</dbReference>
<dbReference type="InterPro" id="IPR018062">
    <property type="entry name" value="HTH_AraC-typ_CS"/>
</dbReference>
<organism evidence="5 6">
    <name type="scientific">Vulgatibacter incomptus</name>
    <dbReference type="NCBI Taxonomy" id="1391653"/>
    <lineage>
        <taxon>Bacteria</taxon>
        <taxon>Pseudomonadati</taxon>
        <taxon>Myxococcota</taxon>
        <taxon>Myxococcia</taxon>
        <taxon>Myxococcales</taxon>
        <taxon>Cystobacterineae</taxon>
        <taxon>Vulgatibacteraceae</taxon>
        <taxon>Vulgatibacter</taxon>
    </lineage>
</organism>
<dbReference type="Pfam" id="PF01965">
    <property type="entry name" value="DJ-1_PfpI"/>
    <property type="match status" value="1"/>
</dbReference>
<dbReference type="Gene3D" id="1.10.10.60">
    <property type="entry name" value="Homeodomain-like"/>
    <property type="match status" value="1"/>
</dbReference>
<dbReference type="Proteomes" id="UP000055590">
    <property type="component" value="Chromosome"/>
</dbReference>
<dbReference type="PROSITE" id="PS01124">
    <property type="entry name" value="HTH_ARAC_FAMILY_2"/>
    <property type="match status" value="1"/>
</dbReference>
<dbReference type="Pfam" id="PF12833">
    <property type="entry name" value="HTH_18"/>
    <property type="match status" value="1"/>
</dbReference>
<proteinExistence type="predicted"/>
<dbReference type="InterPro" id="IPR002818">
    <property type="entry name" value="DJ-1/PfpI"/>
</dbReference>
<dbReference type="PANTHER" id="PTHR43280:SF28">
    <property type="entry name" value="HTH-TYPE TRANSCRIPTIONAL ACTIVATOR RHAS"/>
    <property type="match status" value="1"/>
</dbReference>
<dbReference type="GO" id="GO:0003700">
    <property type="term" value="F:DNA-binding transcription factor activity"/>
    <property type="evidence" value="ECO:0007669"/>
    <property type="project" value="InterPro"/>
</dbReference>
<gene>
    <name evidence="5" type="ORF">AKJ08_2983</name>
</gene>
<evidence type="ECO:0000313" key="5">
    <source>
        <dbReference type="EMBL" id="AKU92596.1"/>
    </source>
</evidence>
<evidence type="ECO:0000256" key="3">
    <source>
        <dbReference type="ARBA" id="ARBA00023163"/>
    </source>
</evidence>
<dbReference type="EMBL" id="CP012332">
    <property type="protein sequence ID" value="AKU92596.1"/>
    <property type="molecule type" value="Genomic_DNA"/>
</dbReference>
<dbReference type="SUPFAM" id="SSF46689">
    <property type="entry name" value="Homeodomain-like"/>
    <property type="match status" value="2"/>
</dbReference>
<feature type="domain" description="HTH araC/xylS-type" evidence="4">
    <location>
        <begin position="182"/>
        <end position="275"/>
    </location>
</feature>
<dbReference type="InterPro" id="IPR018060">
    <property type="entry name" value="HTH_AraC"/>
</dbReference>
<sequence length="288" mass="31026">MSLDGRPVRSGTGRSVAVDGALSVRSVKAGDVLIMPGLSAASEPAIDRLLSRDDTARGIELLARASAKGAMVAASCSATFVLAASGLLAGRSATTTWWLVPVFARRFPDIHVCADRMVVEAEGVLTAGSAFAHADLMLAIVSRVASPSLAHLVARYLVLDERASQARYMVLEHLRTSDPALRAMERFIATNLDRQLTLDELARAARLSTRTLARRVQAGLGMTPIELVQRRRVAHAAHLLETTRESVDEVAARVGYSDAAAFRRVFRRYVGETPRGRPVATRSSPEDD</sequence>
<keyword evidence="3" id="KW-0804">Transcription</keyword>
<evidence type="ECO:0000313" key="6">
    <source>
        <dbReference type="Proteomes" id="UP000055590"/>
    </source>
</evidence>
<protein>
    <submittedName>
        <fullName evidence="5">Transcriptional regulator, AraC family</fullName>
    </submittedName>
</protein>
<dbReference type="Gene3D" id="3.40.50.880">
    <property type="match status" value="1"/>
</dbReference>
<accession>A0A0K1PGP7</accession>
<dbReference type="PANTHER" id="PTHR43280">
    <property type="entry name" value="ARAC-FAMILY TRANSCRIPTIONAL REGULATOR"/>
    <property type="match status" value="1"/>
</dbReference>
<dbReference type="InterPro" id="IPR009057">
    <property type="entry name" value="Homeodomain-like_sf"/>
</dbReference>
<evidence type="ECO:0000256" key="2">
    <source>
        <dbReference type="ARBA" id="ARBA00023125"/>
    </source>
</evidence>
<keyword evidence="6" id="KW-1185">Reference proteome</keyword>
<dbReference type="AlphaFoldDB" id="A0A0K1PGP7"/>
<dbReference type="PATRIC" id="fig|1391653.3.peg.3107"/>
<dbReference type="SUPFAM" id="SSF52317">
    <property type="entry name" value="Class I glutamine amidotransferase-like"/>
    <property type="match status" value="1"/>
</dbReference>
<dbReference type="STRING" id="1391653.AKJ08_2983"/>
<dbReference type="KEGG" id="vin:AKJ08_2983"/>
<dbReference type="GO" id="GO:0043565">
    <property type="term" value="F:sequence-specific DNA binding"/>
    <property type="evidence" value="ECO:0007669"/>
    <property type="project" value="InterPro"/>
</dbReference>
<evidence type="ECO:0000256" key="1">
    <source>
        <dbReference type="ARBA" id="ARBA00023015"/>
    </source>
</evidence>
<name>A0A0K1PGP7_9BACT</name>
<keyword evidence="1" id="KW-0805">Transcription regulation</keyword>
<reference evidence="5 6" key="1">
    <citation type="submission" date="2015-08" db="EMBL/GenBank/DDBJ databases">
        <authorList>
            <person name="Babu N.S."/>
            <person name="Beckwith C.J."/>
            <person name="Beseler K.G."/>
            <person name="Brison A."/>
            <person name="Carone J.V."/>
            <person name="Caskin T.P."/>
            <person name="Diamond M."/>
            <person name="Durham M.E."/>
            <person name="Foxe J.M."/>
            <person name="Go M."/>
            <person name="Henderson B.A."/>
            <person name="Jones I.B."/>
            <person name="McGettigan J.A."/>
            <person name="Micheletti S.J."/>
            <person name="Nasrallah M.E."/>
            <person name="Ortiz D."/>
            <person name="Piller C.R."/>
            <person name="Privatt S.R."/>
            <person name="Schneider S.L."/>
            <person name="Sharp S."/>
            <person name="Smith T.C."/>
            <person name="Stanton J.D."/>
            <person name="Ullery H.E."/>
            <person name="Wilson R.J."/>
            <person name="Serrano M.G."/>
            <person name="Buck G."/>
            <person name="Lee V."/>
            <person name="Wang Y."/>
            <person name="Carvalho R."/>
            <person name="Voegtly L."/>
            <person name="Shi R."/>
            <person name="Duckworth R."/>
            <person name="Johnson A."/>
            <person name="Loviza R."/>
            <person name="Walstead R."/>
            <person name="Shah Z."/>
            <person name="Kiflezghi M."/>
            <person name="Wade K."/>
            <person name="Ball S.L."/>
            <person name="Bradley K.W."/>
            <person name="Asai D.J."/>
            <person name="Bowman C.A."/>
            <person name="Russell D.A."/>
            <person name="Pope W.H."/>
            <person name="Jacobs-Sera D."/>
            <person name="Hendrix R.W."/>
            <person name="Hatfull G.F."/>
        </authorList>
    </citation>
    <scope>NUCLEOTIDE SEQUENCE [LARGE SCALE GENOMIC DNA]</scope>
    <source>
        <strain evidence="5 6">DSM 27710</strain>
    </source>
</reference>